<dbReference type="AlphaFoldDB" id="A0A1H8G755"/>
<evidence type="ECO:0000313" key="2">
    <source>
        <dbReference type="EMBL" id="SEN39585.1"/>
    </source>
</evidence>
<proteinExistence type="predicted"/>
<evidence type="ECO:0000313" key="3">
    <source>
        <dbReference type="Proteomes" id="UP000199054"/>
    </source>
</evidence>
<dbReference type="PROSITE" id="PS51257">
    <property type="entry name" value="PROKAR_LIPOPROTEIN"/>
    <property type="match status" value="1"/>
</dbReference>
<reference evidence="2 3" key="1">
    <citation type="submission" date="2016-10" db="EMBL/GenBank/DDBJ databases">
        <authorList>
            <person name="de Groot N.N."/>
        </authorList>
    </citation>
    <scope>NUCLEOTIDE SEQUENCE [LARGE SCALE GENOMIC DNA]</scope>
    <source>
        <strain evidence="2 3">DSM 8512</strain>
    </source>
</reference>
<feature type="chain" id="PRO_5011485959" description="Entericidin EcnA/B family protein" evidence="1">
    <location>
        <begin position="22"/>
        <end position="43"/>
    </location>
</feature>
<dbReference type="Proteomes" id="UP000199054">
    <property type="component" value="Unassembled WGS sequence"/>
</dbReference>
<keyword evidence="1" id="KW-0732">Signal</keyword>
<feature type="signal peptide" evidence="1">
    <location>
        <begin position="1"/>
        <end position="21"/>
    </location>
</feature>
<keyword evidence="3" id="KW-1185">Reference proteome</keyword>
<gene>
    <name evidence="2" type="ORF">SAMN04489859_100617</name>
</gene>
<evidence type="ECO:0008006" key="4">
    <source>
        <dbReference type="Google" id="ProtNLM"/>
    </source>
</evidence>
<evidence type="ECO:0000256" key="1">
    <source>
        <dbReference type="SAM" id="SignalP"/>
    </source>
</evidence>
<name>A0A1H8G755_9RHOB</name>
<protein>
    <recommendedName>
        <fullName evidence="4">Entericidin EcnA/B family protein</fullName>
    </recommendedName>
</protein>
<dbReference type="EMBL" id="FODE01000006">
    <property type="protein sequence ID" value="SEN39585.1"/>
    <property type="molecule type" value="Genomic_DNA"/>
</dbReference>
<organism evidence="2 3">
    <name type="scientific">Paracoccus alcaliphilus</name>
    <dbReference type="NCBI Taxonomy" id="34002"/>
    <lineage>
        <taxon>Bacteria</taxon>
        <taxon>Pseudomonadati</taxon>
        <taxon>Pseudomonadota</taxon>
        <taxon>Alphaproteobacteria</taxon>
        <taxon>Rhodobacterales</taxon>
        <taxon>Paracoccaceae</taxon>
        <taxon>Paracoccus</taxon>
    </lineage>
</organism>
<sequence>MRAAVWVILACATLAGCNTIAGVGEDITGVATWTQGSIGGRGY</sequence>
<accession>A0A1H8G755</accession>